<keyword evidence="6" id="KW-0132">Cell division</keyword>
<dbReference type="GO" id="GO:0004674">
    <property type="term" value="F:protein serine/threonine kinase activity"/>
    <property type="evidence" value="ECO:0007669"/>
    <property type="project" value="UniProtKB-KW"/>
</dbReference>
<dbReference type="RefSeq" id="XP_040779535.1">
    <property type="nucleotide sequence ID" value="XM_040922502.1"/>
</dbReference>
<dbReference type="Pfam" id="PF00069">
    <property type="entry name" value="Pkinase"/>
    <property type="match status" value="2"/>
</dbReference>
<dbReference type="PROSITE" id="PS00108">
    <property type="entry name" value="PROTEIN_KINASE_ST"/>
    <property type="match status" value="1"/>
</dbReference>
<evidence type="ECO:0000256" key="2">
    <source>
        <dbReference type="ARBA" id="ARBA00006692"/>
    </source>
</evidence>
<dbReference type="EC" id="2.7.11.1" evidence="3"/>
<dbReference type="GeneID" id="63839631"/>
<comment type="caution">
    <text evidence="19">The sequence shown here is derived from an EMBL/GenBank/DDBJ whole genome shotgun (WGS) entry which is preliminary data.</text>
</comment>
<dbReference type="PANTHER" id="PTHR44899:SF10">
    <property type="entry name" value="NIMA-RELATED KINASE 2"/>
    <property type="match status" value="1"/>
</dbReference>
<keyword evidence="13" id="KW-0131">Cell cycle</keyword>
<gene>
    <name evidence="19" type="ORF">M406DRAFT_349778</name>
</gene>
<comment type="catalytic activity">
    <reaction evidence="14">
        <text>L-threonyl-[protein] + ATP = O-phospho-L-threonyl-[protein] + ADP + H(+)</text>
        <dbReference type="Rhea" id="RHEA:46608"/>
        <dbReference type="Rhea" id="RHEA-COMP:11060"/>
        <dbReference type="Rhea" id="RHEA-COMP:11605"/>
        <dbReference type="ChEBI" id="CHEBI:15378"/>
        <dbReference type="ChEBI" id="CHEBI:30013"/>
        <dbReference type="ChEBI" id="CHEBI:30616"/>
        <dbReference type="ChEBI" id="CHEBI:61977"/>
        <dbReference type="ChEBI" id="CHEBI:456216"/>
        <dbReference type="EC" id="2.7.11.1"/>
    </reaction>
</comment>
<dbReference type="SUPFAM" id="SSF56112">
    <property type="entry name" value="Protein kinase-like (PK-like)"/>
    <property type="match status" value="1"/>
</dbReference>
<evidence type="ECO:0000256" key="17">
    <source>
        <dbReference type="SAM" id="MobiDB-lite"/>
    </source>
</evidence>
<name>A0A9P5CRH5_CRYP1</name>
<evidence type="ECO:0000313" key="19">
    <source>
        <dbReference type="EMBL" id="KAF3768574.1"/>
    </source>
</evidence>
<organism evidence="19 20">
    <name type="scientific">Cryphonectria parasitica (strain ATCC 38755 / EP155)</name>
    <dbReference type="NCBI Taxonomy" id="660469"/>
    <lineage>
        <taxon>Eukaryota</taxon>
        <taxon>Fungi</taxon>
        <taxon>Dikarya</taxon>
        <taxon>Ascomycota</taxon>
        <taxon>Pezizomycotina</taxon>
        <taxon>Sordariomycetes</taxon>
        <taxon>Sordariomycetidae</taxon>
        <taxon>Diaporthales</taxon>
        <taxon>Cryphonectriaceae</taxon>
        <taxon>Cryphonectria-Endothia species complex</taxon>
        <taxon>Cryphonectria</taxon>
    </lineage>
</organism>
<keyword evidence="20" id="KW-1185">Reference proteome</keyword>
<protein>
    <recommendedName>
        <fullName evidence="3">non-specific serine/threonine protein kinase</fullName>
        <ecNumber evidence="3">2.7.11.1</ecNumber>
    </recommendedName>
</protein>
<dbReference type="AlphaFoldDB" id="A0A9P5CRH5"/>
<keyword evidence="12" id="KW-0539">Nucleus</keyword>
<dbReference type="Proteomes" id="UP000803844">
    <property type="component" value="Unassembled WGS sequence"/>
</dbReference>
<evidence type="ECO:0000256" key="15">
    <source>
        <dbReference type="ARBA" id="ARBA00048679"/>
    </source>
</evidence>
<proteinExistence type="inferred from homology"/>
<feature type="compositionally biased region" description="Polar residues" evidence="17">
    <location>
        <begin position="639"/>
        <end position="657"/>
    </location>
</feature>
<evidence type="ECO:0000256" key="10">
    <source>
        <dbReference type="ARBA" id="ARBA00022777"/>
    </source>
</evidence>
<keyword evidence="4" id="KW-0723">Serine/threonine-protein kinase</keyword>
<evidence type="ECO:0000256" key="4">
    <source>
        <dbReference type="ARBA" id="ARBA00022527"/>
    </source>
</evidence>
<keyword evidence="7" id="KW-0808">Transferase</keyword>
<dbReference type="EMBL" id="MU032345">
    <property type="protein sequence ID" value="KAF3768574.1"/>
    <property type="molecule type" value="Genomic_DNA"/>
</dbReference>
<dbReference type="InterPro" id="IPR000719">
    <property type="entry name" value="Prot_kinase_dom"/>
</dbReference>
<evidence type="ECO:0000256" key="3">
    <source>
        <dbReference type="ARBA" id="ARBA00012513"/>
    </source>
</evidence>
<evidence type="ECO:0000313" key="20">
    <source>
        <dbReference type="Proteomes" id="UP000803844"/>
    </source>
</evidence>
<dbReference type="CDD" id="cd08217">
    <property type="entry name" value="STKc_Nek2"/>
    <property type="match status" value="1"/>
</dbReference>
<feature type="compositionally biased region" description="Acidic residues" evidence="17">
    <location>
        <begin position="523"/>
        <end position="538"/>
    </location>
</feature>
<dbReference type="GO" id="GO:0051301">
    <property type="term" value="P:cell division"/>
    <property type="evidence" value="ECO:0007669"/>
    <property type="project" value="UniProtKB-KW"/>
</dbReference>
<dbReference type="GO" id="GO:0005524">
    <property type="term" value="F:ATP binding"/>
    <property type="evidence" value="ECO:0007669"/>
    <property type="project" value="UniProtKB-KW"/>
</dbReference>
<comment type="similarity">
    <text evidence="2">Belongs to the protein kinase superfamily. CAMK Ser/Thr protein kinase family.</text>
</comment>
<evidence type="ECO:0000256" key="6">
    <source>
        <dbReference type="ARBA" id="ARBA00022618"/>
    </source>
</evidence>
<feature type="domain" description="Protein kinase" evidence="18">
    <location>
        <begin position="11"/>
        <end position="294"/>
    </location>
</feature>
<dbReference type="GO" id="GO:0005634">
    <property type="term" value="C:nucleus"/>
    <property type="evidence" value="ECO:0007669"/>
    <property type="project" value="UniProtKB-SubCell"/>
</dbReference>
<keyword evidence="16" id="KW-0175">Coiled coil</keyword>
<accession>A0A9P5CRH5</accession>
<comment type="subcellular location">
    <subcellularLocation>
        <location evidence="1">Nucleus</location>
    </subcellularLocation>
</comment>
<sequence length="713" mass="79335">MSSDSSSAEKYEVLEKIGHGSFGIIRKVRRKDDGMILCRKEISYLKMSQKEREQLHAEFTILSSLRHTNIVGYYSREHLKTTQDLHIYMEYCGNGDLGRVIRGLQEKNEYAEEAFVWSIFSQLVTALYRCHYGIDPPEVGKNVMGLGPTAKPKTPSGCMTILHRDLKPENIFLGEDNSVKLGDFGLSKVLTAQQFASTYVGTPFYMSPEICAAETYTLKSDVWSLGCIIYELCTRQPPFNAKSHYQLVQKIKEGKVAPLPNVYSSELSAVIGDCLRVNPDRRPDTATLLNLPVVRLMRKEREVVEMGHALQKREAAVLKREDSVSRRVRELEKRVQKLDADRITTRQEIDSSLRREWETRARLEIDRLVNLEIEQLQAKFEEEVQARVQVELNQHKKMVSFATAQPMDFNNSSSTKSDFPYSSIGADSNRSELTAATDVTELSTGPDTPEDEVKKGARTPFVRAQTMYAGPLGTPMDVDKMSPSPCAIASLSLSPRRKNAGKGPFVHPPNIFANDEWRRVPEIPDDFDSDLEEDESDETPASPSPMRKVKKVTGIARPGLAHMRTAPAENVLKNKPSLPAPTRTTGNLLHLTSGQEMRSPSILRERDTGNRQLSKIPSYANLSAASSGDSSGRGGLSRKTSLTGPSSNSSGLVSKMTNVRGRTLVELSQARAGGRLPGSNENSKAAVWDPETDEMPSPFLIRSKHIPKPIPSV</sequence>
<feature type="region of interest" description="Disordered" evidence="17">
    <location>
        <begin position="519"/>
        <end position="713"/>
    </location>
</feature>
<dbReference type="OrthoDB" id="10250725at2759"/>
<keyword evidence="11" id="KW-0067">ATP-binding</keyword>
<feature type="compositionally biased region" description="Polar residues" evidence="17">
    <location>
        <begin position="582"/>
        <end position="598"/>
    </location>
</feature>
<reference evidence="19" key="1">
    <citation type="journal article" date="2020" name="Phytopathology">
        <title>Genome sequence of the chestnut blight fungus Cryphonectria parasitica EP155: A fundamental resource for an archetypical invasive plant pathogen.</title>
        <authorList>
            <person name="Crouch J.A."/>
            <person name="Dawe A."/>
            <person name="Aerts A."/>
            <person name="Barry K."/>
            <person name="Churchill A.C.L."/>
            <person name="Grimwood J."/>
            <person name="Hillman B."/>
            <person name="Milgroom M.G."/>
            <person name="Pangilinan J."/>
            <person name="Smith M."/>
            <person name="Salamov A."/>
            <person name="Schmutz J."/>
            <person name="Yadav J."/>
            <person name="Grigoriev I.V."/>
            <person name="Nuss D."/>
        </authorList>
    </citation>
    <scope>NUCLEOTIDE SEQUENCE</scope>
    <source>
        <strain evidence="19">EP155</strain>
    </source>
</reference>
<evidence type="ECO:0000256" key="9">
    <source>
        <dbReference type="ARBA" id="ARBA00022776"/>
    </source>
</evidence>
<feature type="coiled-coil region" evidence="16">
    <location>
        <begin position="321"/>
        <end position="348"/>
    </location>
</feature>
<keyword evidence="8" id="KW-0547">Nucleotide-binding</keyword>
<evidence type="ECO:0000256" key="1">
    <source>
        <dbReference type="ARBA" id="ARBA00004123"/>
    </source>
</evidence>
<feature type="region of interest" description="Disordered" evidence="17">
    <location>
        <begin position="408"/>
        <end position="427"/>
    </location>
</feature>
<evidence type="ECO:0000256" key="11">
    <source>
        <dbReference type="ARBA" id="ARBA00022840"/>
    </source>
</evidence>
<evidence type="ECO:0000256" key="7">
    <source>
        <dbReference type="ARBA" id="ARBA00022679"/>
    </source>
</evidence>
<evidence type="ECO:0000256" key="12">
    <source>
        <dbReference type="ARBA" id="ARBA00023242"/>
    </source>
</evidence>
<dbReference type="InterPro" id="IPR051131">
    <property type="entry name" value="NEK_Ser/Thr_kinase_NIMA"/>
</dbReference>
<evidence type="ECO:0000256" key="16">
    <source>
        <dbReference type="SAM" id="Coils"/>
    </source>
</evidence>
<evidence type="ECO:0000256" key="13">
    <source>
        <dbReference type="ARBA" id="ARBA00023306"/>
    </source>
</evidence>
<evidence type="ECO:0000256" key="14">
    <source>
        <dbReference type="ARBA" id="ARBA00047899"/>
    </source>
</evidence>
<evidence type="ECO:0000259" key="18">
    <source>
        <dbReference type="PROSITE" id="PS50011"/>
    </source>
</evidence>
<dbReference type="SMART" id="SM00220">
    <property type="entry name" value="S_TKc"/>
    <property type="match status" value="1"/>
</dbReference>
<evidence type="ECO:0000256" key="5">
    <source>
        <dbReference type="ARBA" id="ARBA00022553"/>
    </source>
</evidence>
<dbReference type="Gene3D" id="3.30.200.20">
    <property type="entry name" value="Phosphorylase Kinase, domain 1"/>
    <property type="match status" value="1"/>
</dbReference>
<keyword evidence="5" id="KW-0597">Phosphoprotein</keyword>
<dbReference type="PANTHER" id="PTHR44899">
    <property type="entry name" value="CAMK FAMILY PROTEIN KINASE"/>
    <property type="match status" value="1"/>
</dbReference>
<evidence type="ECO:0000256" key="8">
    <source>
        <dbReference type="ARBA" id="ARBA00022741"/>
    </source>
</evidence>
<dbReference type="InterPro" id="IPR008271">
    <property type="entry name" value="Ser/Thr_kinase_AS"/>
</dbReference>
<feature type="compositionally biased region" description="Polar residues" evidence="17">
    <location>
        <begin position="408"/>
        <end position="417"/>
    </location>
</feature>
<keyword evidence="10 19" id="KW-0418">Kinase</keyword>
<comment type="catalytic activity">
    <reaction evidence="15">
        <text>L-seryl-[protein] + ATP = O-phospho-L-seryl-[protein] + ADP + H(+)</text>
        <dbReference type="Rhea" id="RHEA:17989"/>
        <dbReference type="Rhea" id="RHEA-COMP:9863"/>
        <dbReference type="Rhea" id="RHEA-COMP:11604"/>
        <dbReference type="ChEBI" id="CHEBI:15378"/>
        <dbReference type="ChEBI" id="CHEBI:29999"/>
        <dbReference type="ChEBI" id="CHEBI:30616"/>
        <dbReference type="ChEBI" id="CHEBI:83421"/>
        <dbReference type="ChEBI" id="CHEBI:456216"/>
        <dbReference type="EC" id="2.7.11.1"/>
    </reaction>
</comment>
<dbReference type="FunFam" id="3.30.200.20:FF:000525">
    <property type="entry name" value="Serine/threonine-protein kinase KIN3"/>
    <property type="match status" value="1"/>
</dbReference>
<dbReference type="FunFam" id="1.10.510.10:FF:000697">
    <property type="entry name" value="G2-specific protein kinase nimA"/>
    <property type="match status" value="1"/>
</dbReference>
<dbReference type="InterPro" id="IPR011009">
    <property type="entry name" value="Kinase-like_dom_sf"/>
</dbReference>
<dbReference type="PROSITE" id="PS50011">
    <property type="entry name" value="PROTEIN_KINASE_DOM"/>
    <property type="match status" value="1"/>
</dbReference>
<keyword evidence="9" id="KW-0498">Mitosis</keyword>
<dbReference type="Gene3D" id="1.10.510.10">
    <property type="entry name" value="Transferase(Phosphotransferase) domain 1"/>
    <property type="match status" value="1"/>
</dbReference>